<evidence type="ECO:0000313" key="1">
    <source>
        <dbReference type="EMBL" id="KAL3763612.1"/>
    </source>
</evidence>
<dbReference type="AlphaFoldDB" id="A0ABD3MN36"/>
<evidence type="ECO:0000313" key="2">
    <source>
        <dbReference type="Proteomes" id="UP001530315"/>
    </source>
</evidence>
<name>A0ABD3MN36_9STRA</name>
<protein>
    <submittedName>
        <fullName evidence="1">Uncharacterized protein</fullName>
    </submittedName>
</protein>
<keyword evidence="2" id="KW-1185">Reference proteome</keyword>
<sequence>MINLEALESIMIRTSRLSAFLSSRILRSVKRTKCHPKKPSFKTKLLIDPVSSRSDPESFFEQEVDQYMHVIARPSDSFVMV</sequence>
<organism evidence="1 2">
    <name type="scientific">Stephanodiscus triporus</name>
    <dbReference type="NCBI Taxonomy" id="2934178"/>
    <lineage>
        <taxon>Eukaryota</taxon>
        <taxon>Sar</taxon>
        <taxon>Stramenopiles</taxon>
        <taxon>Ochrophyta</taxon>
        <taxon>Bacillariophyta</taxon>
        <taxon>Coscinodiscophyceae</taxon>
        <taxon>Thalassiosirophycidae</taxon>
        <taxon>Stephanodiscales</taxon>
        <taxon>Stephanodiscaceae</taxon>
        <taxon>Stephanodiscus</taxon>
    </lineage>
</organism>
<dbReference type="EMBL" id="JALLAZ020001797">
    <property type="protein sequence ID" value="KAL3763612.1"/>
    <property type="molecule type" value="Genomic_DNA"/>
</dbReference>
<accession>A0ABD3MN36</accession>
<comment type="caution">
    <text evidence="1">The sequence shown here is derived from an EMBL/GenBank/DDBJ whole genome shotgun (WGS) entry which is preliminary data.</text>
</comment>
<gene>
    <name evidence="1" type="ORF">ACHAW5_003910</name>
</gene>
<reference evidence="1 2" key="1">
    <citation type="submission" date="2024-10" db="EMBL/GenBank/DDBJ databases">
        <title>Updated reference genomes for cyclostephanoid diatoms.</title>
        <authorList>
            <person name="Roberts W.R."/>
            <person name="Alverson A.J."/>
        </authorList>
    </citation>
    <scope>NUCLEOTIDE SEQUENCE [LARGE SCALE GENOMIC DNA]</scope>
    <source>
        <strain evidence="1 2">AJA276-08</strain>
    </source>
</reference>
<proteinExistence type="predicted"/>
<dbReference type="Proteomes" id="UP001530315">
    <property type="component" value="Unassembled WGS sequence"/>
</dbReference>